<dbReference type="Proteomes" id="UP000886887">
    <property type="component" value="Unassembled WGS sequence"/>
</dbReference>
<evidence type="ECO:0000256" key="1">
    <source>
        <dbReference type="ARBA" id="ARBA00004651"/>
    </source>
</evidence>
<evidence type="ECO:0000256" key="7">
    <source>
        <dbReference type="RuleBase" id="RU363032"/>
    </source>
</evidence>
<evidence type="ECO:0000256" key="2">
    <source>
        <dbReference type="ARBA" id="ARBA00022448"/>
    </source>
</evidence>
<dbReference type="GO" id="GO:0055085">
    <property type="term" value="P:transmembrane transport"/>
    <property type="evidence" value="ECO:0007669"/>
    <property type="project" value="InterPro"/>
</dbReference>
<dbReference type="CDD" id="cd06261">
    <property type="entry name" value="TM_PBP2"/>
    <property type="match status" value="1"/>
</dbReference>
<accession>A0A9D0ZC26</accession>
<feature type="transmembrane region" description="Helical" evidence="7">
    <location>
        <begin position="129"/>
        <end position="149"/>
    </location>
</feature>
<dbReference type="InterPro" id="IPR050809">
    <property type="entry name" value="UgpAE/MalFG_permease"/>
</dbReference>
<evidence type="ECO:0000256" key="5">
    <source>
        <dbReference type="ARBA" id="ARBA00022989"/>
    </source>
</evidence>
<dbReference type="InterPro" id="IPR000515">
    <property type="entry name" value="MetI-like"/>
</dbReference>
<proteinExistence type="inferred from homology"/>
<keyword evidence="6 7" id="KW-0472">Membrane</keyword>
<comment type="caution">
    <text evidence="9">The sequence shown here is derived from an EMBL/GenBank/DDBJ whole genome shotgun (WGS) entry which is preliminary data.</text>
</comment>
<evidence type="ECO:0000259" key="8">
    <source>
        <dbReference type="PROSITE" id="PS50928"/>
    </source>
</evidence>
<dbReference type="Pfam" id="PF00528">
    <property type="entry name" value="BPD_transp_1"/>
    <property type="match status" value="1"/>
</dbReference>
<evidence type="ECO:0000256" key="4">
    <source>
        <dbReference type="ARBA" id="ARBA00022692"/>
    </source>
</evidence>
<keyword evidence="5 7" id="KW-1133">Transmembrane helix</keyword>
<dbReference type="Gene3D" id="1.10.3720.10">
    <property type="entry name" value="MetI-like"/>
    <property type="match status" value="1"/>
</dbReference>
<dbReference type="GO" id="GO:0005886">
    <property type="term" value="C:plasma membrane"/>
    <property type="evidence" value="ECO:0007669"/>
    <property type="project" value="UniProtKB-SubCell"/>
</dbReference>
<comment type="subcellular location">
    <subcellularLocation>
        <location evidence="1 7">Cell membrane</location>
        <topology evidence="1 7">Multi-pass membrane protein</topology>
    </subcellularLocation>
</comment>
<feature type="transmembrane region" description="Helical" evidence="7">
    <location>
        <begin position="289"/>
        <end position="310"/>
    </location>
</feature>
<feature type="transmembrane region" description="Helical" evidence="7">
    <location>
        <begin position="176"/>
        <end position="200"/>
    </location>
</feature>
<name>A0A9D0ZC26_9FIRM</name>
<keyword evidence="2 7" id="KW-0813">Transport</keyword>
<feature type="transmembrane region" description="Helical" evidence="7">
    <location>
        <begin position="234"/>
        <end position="255"/>
    </location>
</feature>
<feature type="transmembrane region" description="Helical" evidence="7">
    <location>
        <begin position="93"/>
        <end position="117"/>
    </location>
</feature>
<evidence type="ECO:0000313" key="10">
    <source>
        <dbReference type="Proteomes" id="UP000886887"/>
    </source>
</evidence>
<reference evidence="9" key="2">
    <citation type="journal article" date="2021" name="PeerJ">
        <title>Extensive microbial diversity within the chicken gut microbiome revealed by metagenomics and culture.</title>
        <authorList>
            <person name="Gilroy R."/>
            <person name="Ravi A."/>
            <person name="Getino M."/>
            <person name="Pursley I."/>
            <person name="Horton D.L."/>
            <person name="Alikhan N.F."/>
            <person name="Baker D."/>
            <person name="Gharbi K."/>
            <person name="Hall N."/>
            <person name="Watson M."/>
            <person name="Adriaenssens E.M."/>
            <person name="Foster-Nyarko E."/>
            <person name="Jarju S."/>
            <person name="Secka A."/>
            <person name="Antonio M."/>
            <person name="Oren A."/>
            <person name="Chaudhuri R.R."/>
            <person name="La Ragione R."/>
            <person name="Hildebrand F."/>
            <person name="Pallen M.J."/>
        </authorList>
    </citation>
    <scope>NUCLEOTIDE SEQUENCE</scope>
    <source>
        <strain evidence="9">ChiSxjej2B14-6234</strain>
    </source>
</reference>
<organism evidence="9 10">
    <name type="scientific">Candidatus Onthenecus intestinigallinarum</name>
    <dbReference type="NCBI Taxonomy" id="2840875"/>
    <lineage>
        <taxon>Bacteria</taxon>
        <taxon>Bacillati</taxon>
        <taxon>Bacillota</taxon>
        <taxon>Clostridia</taxon>
        <taxon>Eubacteriales</taxon>
        <taxon>Candidatus Onthenecus</taxon>
    </lineage>
</organism>
<dbReference type="EMBL" id="DVFJ01000038">
    <property type="protein sequence ID" value="HIQ72773.1"/>
    <property type="molecule type" value="Genomic_DNA"/>
</dbReference>
<dbReference type="SUPFAM" id="SSF161098">
    <property type="entry name" value="MetI-like"/>
    <property type="match status" value="1"/>
</dbReference>
<dbReference type="AlphaFoldDB" id="A0A9D0ZC26"/>
<comment type="similarity">
    <text evidence="7">Belongs to the binding-protein-dependent transport system permease family.</text>
</comment>
<protein>
    <submittedName>
        <fullName evidence="9">Sugar ABC transporter permease</fullName>
    </submittedName>
</protein>
<evidence type="ECO:0000313" key="9">
    <source>
        <dbReference type="EMBL" id="HIQ72773.1"/>
    </source>
</evidence>
<feature type="transmembrane region" description="Helical" evidence="7">
    <location>
        <begin position="30"/>
        <end position="49"/>
    </location>
</feature>
<feature type="domain" description="ABC transmembrane type-1" evidence="8">
    <location>
        <begin position="89"/>
        <end position="306"/>
    </location>
</feature>
<dbReference type="PROSITE" id="PS50928">
    <property type="entry name" value="ABC_TM1"/>
    <property type="match status" value="1"/>
</dbReference>
<keyword evidence="4 7" id="KW-0812">Transmembrane</keyword>
<dbReference type="PANTHER" id="PTHR43227:SF11">
    <property type="entry name" value="BLL4140 PROTEIN"/>
    <property type="match status" value="1"/>
</dbReference>
<evidence type="ECO:0000256" key="6">
    <source>
        <dbReference type="ARBA" id="ARBA00023136"/>
    </source>
</evidence>
<dbReference type="PANTHER" id="PTHR43227">
    <property type="entry name" value="BLL4140 PROTEIN"/>
    <property type="match status" value="1"/>
</dbReference>
<reference evidence="9" key="1">
    <citation type="submission" date="2020-10" db="EMBL/GenBank/DDBJ databases">
        <authorList>
            <person name="Gilroy R."/>
        </authorList>
    </citation>
    <scope>NUCLEOTIDE SEQUENCE</scope>
    <source>
        <strain evidence="9">ChiSxjej2B14-6234</strain>
    </source>
</reference>
<sequence length="320" mass="35950">MVKSQKAATNGLHAYKRPPLGRTLLQNKTLLLMCVPAIVFFFVFSYMPMPGAYIAFTNFQYNKGIWNSPFIGLQNFKFLFTSGQLGLLLRNTILYNLAFIVLGNVLQLLFAILLNEVQCKAFKKTTQSLMFLPYFISDVLVSLLVYNLLNYDYGFISNLVRNLGGEMPIVYQMPQAWPFIIVAVNLWKSTGYGTVVYFAAITSMDSSMMEAAQIDGANGFQRIRYITLPTLKPTVVILFLFAIGGILKGNFGLFYNLVGNNSILFNTTDIIETYVYRSMMNSFNFSQSSAVGLFQSVVGFFIVLGANAFVKKLDSDYALF</sequence>
<keyword evidence="3" id="KW-1003">Cell membrane</keyword>
<dbReference type="InterPro" id="IPR035906">
    <property type="entry name" value="MetI-like_sf"/>
</dbReference>
<evidence type="ECO:0000256" key="3">
    <source>
        <dbReference type="ARBA" id="ARBA00022475"/>
    </source>
</evidence>
<gene>
    <name evidence="9" type="ORF">IAB73_11260</name>
</gene>